<evidence type="ECO:0000313" key="2">
    <source>
        <dbReference type="EMBL" id="CAH2077100.1"/>
    </source>
</evidence>
<feature type="region of interest" description="Disordered" evidence="1">
    <location>
        <begin position="56"/>
        <end position="99"/>
    </location>
</feature>
<dbReference type="EMBL" id="OW152821">
    <property type="protein sequence ID" value="CAH2077100.1"/>
    <property type="molecule type" value="Genomic_DNA"/>
</dbReference>
<evidence type="ECO:0000256" key="1">
    <source>
        <dbReference type="SAM" id="MobiDB-lite"/>
    </source>
</evidence>
<organism evidence="2 3">
    <name type="scientific">Iphiclides podalirius</name>
    <name type="common">scarce swallowtail</name>
    <dbReference type="NCBI Taxonomy" id="110791"/>
    <lineage>
        <taxon>Eukaryota</taxon>
        <taxon>Metazoa</taxon>
        <taxon>Ecdysozoa</taxon>
        <taxon>Arthropoda</taxon>
        <taxon>Hexapoda</taxon>
        <taxon>Insecta</taxon>
        <taxon>Pterygota</taxon>
        <taxon>Neoptera</taxon>
        <taxon>Endopterygota</taxon>
        <taxon>Lepidoptera</taxon>
        <taxon>Glossata</taxon>
        <taxon>Ditrysia</taxon>
        <taxon>Papilionoidea</taxon>
        <taxon>Papilionidae</taxon>
        <taxon>Papilioninae</taxon>
        <taxon>Iphiclides</taxon>
    </lineage>
</organism>
<keyword evidence="3" id="KW-1185">Reference proteome</keyword>
<gene>
    <name evidence="2" type="ORF">IPOD504_LOCUS17551</name>
</gene>
<dbReference type="Proteomes" id="UP000837857">
    <property type="component" value="Chromosome 9"/>
</dbReference>
<reference evidence="2" key="1">
    <citation type="submission" date="2022-03" db="EMBL/GenBank/DDBJ databases">
        <authorList>
            <person name="Martin H S."/>
        </authorList>
    </citation>
    <scope>NUCLEOTIDE SEQUENCE</scope>
</reference>
<protein>
    <submittedName>
        <fullName evidence="2">Uncharacterized protein</fullName>
    </submittedName>
</protein>
<feature type="non-terminal residue" evidence="2">
    <location>
        <position position="1"/>
    </location>
</feature>
<feature type="compositionally biased region" description="Basic and acidic residues" evidence="1">
    <location>
        <begin position="58"/>
        <end position="71"/>
    </location>
</feature>
<evidence type="ECO:0000313" key="3">
    <source>
        <dbReference type="Proteomes" id="UP000837857"/>
    </source>
</evidence>
<sequence length="99" mass="11209">MTYHMKLYHSHAAAQQLCCTNGQTRTRQKPRLCKRPMWKGVSSIKLFKSPYPSLVIDPLERQNGRRPDGRKSGRKPQFGGHARSPGHAPSVPTLCRVTK</sequence>
<name>A0ABN8J6F0_9NEOP</name>
<accession>A0ABN8J6F0</accession>
<proteinExistence type="predicted"/>